<reference evidence="2 3" key="1">
    <citation type="journal article" date="2023" name="Mol. Phylogenet. Evol.">
        <title>Genome-scale phylogeny and comparative genomics of the fungal order Sordariales.</title>
        <authorList>
            <person name="Hensen N."/>
            <person name="Bonometti L."/>
            <person name="Westerberg I."/>
            <person name="Brannstrom I.O."/>
            <person name="Guillou S."/>
            <person name="Cros-Aarteil S."/>
            <person name="Calhoun S."/>
            <person name="Haridas S."/>
            <person name="Kuo A."/>
            <person name="Mondo S."/>
            <person name="Pangilinan J."/>
            <person name="Riley R."/>
            <person name="LaButti K."/>
            <person name="Andreopoulos B."/>
            <person name="Lipzen A."/>
            <person name="Chen C."/>
            <person name="Yan M."/>
            <person name="Daum C."/>
            <person name="Ng V."/>
            <person name="Clum A."/>
            <person name="Steindorff A."/>
            <person name="Ohm R.A."/>
            <person name="Martin F."/>
            <person name="Silar P."/>
            <person name="Natvig D.O."/>
            <person name="Lalanne C."/>
            <person name="Gautier V."/>
            <person name="Ament-Velasquez S.L."/>
            <person name="Kruys A."/>
            <person name="Hutchinson M.I."/>
            <person name="Powell A.J."/>
            <person name="Barry K."/>
            <person name="Miller A.N."/>
            <person name="Grigoriev I.V."/>
            <person name="Debuchy R."/>
            <person name="Gladieux P."/>
            <person name="Hiltunen Thoren M."/>
            <person name="Johannesson H."/>
        </authorList>
    </citation>
    <scope>NUCLEOTIDE SEQUENCE [LARGE SCALE GENOMIC DNA]</scope>
    <source>
        <strain evidence="2 3">FGSC 10403</strain>
    </source>
</reference>
<dbReference type="AlphaFoldDB" id="A0AAJ0MUN9"/>
<protein>
    <submittedName>
        <fullName evidence="2">Uncharacterized protein</fullName>
    </submittedName>
</protein>
<comment type="caution">
    <text evidence="2">The sequence shown here is derived from an EMBL/GenBank/DDBJ whole genome shotgun (WGS) entry which is preliminary data.</text>
</comment>
<sequence length="240" mass="26946">MSLFLTHWQSSLQPAIICDGSSNVDLVVFSIRLRPLVTMPDVSTCVDSECWATRGIEGHRGAGRDMDRGRRLPSSFRSQSPTNPAIQELGCYTTISAPWTPPIIHTSKNIHALVPLFERFAPRFQGRHPMRGSRGSSKSSSQIPSWLVLSWSLLPNCHNSEVFPPLHDIQTVISGSKFQGLPLLLTGTRVVFSVLVLRRNRILLIRSSSLFFDELRESLDPLKSGTSLKKHRRRWSLGCF</sequence>
<evidence type="ECO:0000313" key="3">
    <source>
        <dbReference type="Proteomes" id="UP001285908"/>
    </source>
</evidence>
<evidence type="ECO:0000313" key="2">
    <source>
        <dbReference type="EMBL" id="KAK3498864.1"/>
    </source>
</evidence>
<dbReference type="EMBL" id="JAULSX010000001">
    <property type="protein sequence ID" value="KAK3498864.1"/>
    <property type="molecule type" value="Genomic_DNA"/>
</dbReference>
<organism evidence="2 3">
    <name type="scientific">Neurospora hispaniola</name>
    <dbReference type="NCBI Taxonomy" id="588809"/>
    <lineage>
        <taxon>Eukaryota</taxon>
        <taxon>Fungi</taxon>
        <taxon>Dikarya</taxon>
        <taxon>Ascomycota</taxon>
        <taxon>Pezizomycotina</taxon>
        <taxon>Sordariomycetes</taxon>
        <taxon>Sordariomycetidae</taxon>
        <taxon>Sordariales</taxon>
        <taxon>Sordariaceae</taxon>
        <taxon>Neurospora</taxon>
    </lineage>
</organism>
<dbReference type="Proteomes" id="UP001285908">
    <property type="component" value="Unassembled WGS sequence"/>
</dbReference>
<evidence type="ECO:0000256" key="1">
    <source>
        <dbReference type="SAM" id="MobiDB-lite"/>
    </source>
</evidence>
<keyword evidence="3" id="KW-1185">Reference proteome</keyword>
<accession>A0AAJ0MUN9</accession>
<gene>
    <name evidence="2" type="ORF">B0T23DRAFT_2893</name>
</gene>
<proteinExistence type="predicted"/>
<feature type="compositionally biased region" description="Basic and acidic residues" evidence="1">
    <location>
        <begin position="58"/>
        <end position="70"/>
    </location>
</feature>
<feature type="region of interest" description="Disordered" evidence="1">
    <location>
        <begin position="58"/>
        <end position="80"/>
    </location>
</feature>
<dbReference type="RefSeq" id="XP_062696497.1">
    <property type="nucleotide sequence ID" value="XM_062834265.1"/>
</dbReference>
<dbReference type="GeneID" id="87871887"/>
<name>A0AAJ0MUN9_9PEZI</name>